<dbReference type="OMA" id="SHCMQID"/>
<reference evidence="3" key="1">
    <citation type="submission" date="2008-07" db="EMBL/GenBank/DDBJ databases">
        <title>Annotation of Ajellomyces capsulatus strain H88.</title>
        <authorList>
            <person name="Champion M."/>
            <person name="Cuomo C."/>
            <person name="Ma L.-J."/>
            <person name="Henn M.R."/>
            <person name="Sil A."/>
            <person name="Goldman B."/>
            <person name="Young S.K."/>
            <person name="Kodira C.D."/>
            <person name="Zeng Q."/>
            <person name="Koehrsen M."/>
            <person name="Alvarado L."/>
            <person name="Berlin A."/>
            <person name="Borenstein D."/>
            <person name="Chen Z."/>
            <person name="Engels R."/>
            <person name="Freedman E."/>
            <person name="Gellesch M."/>
            <person name="Goldberg J."/>
            <person name="Griggs A."/>
            <person name="Gujja S."/>
            <person name="Heiman D."/>
            <person name="Hepburn T."/>
            <person name="Howarth C."/>
            <person name="Jen D."/>
            <person name="Larson L."/>
            <person name="Lewis B."/>
            <person name="Mehta T."/>
            <person name="Park D."/>
            <person name="Pearson M."/>
            <person name="Roberts A."/>
            <person name="Saif S."/>
            <person name="Shea T."/>
            <person name="Shenoy N."/>
            <person name="Sisk P."/>
            <person name="Stolte C."/>
            <person name="Sykes S."/>
            <person name="Walk T."/>
            <person name="White J."/>
            <person name="Yandava C."/>
            <person name="Klein B."/>
            <person name="McEwen J.G."/>
            <person name="Puccia R."/>
            <person name="Goldman G.H."/>
            <person name="Felipe M.S."/>
            <person name="Nino-Vega G."/>
            <person name="San-Blas G."/>
            <person name="Taylor J."/>
            <person name="Mendoza L."/>
            <person name="Galagan J."/>
            <person name="Nusbaum C."/>
            <person name="Birren B."/>
        </authorList>
    </citation>
    <scope>NUCLEOTIDE SEQUENCE [LARGE SCALE GENOMIC DNA]</scope>
    <source>
        <strain evidence="3">H88</strain>
    </source>
</reference>
<organism evidence="3">
    <name type="scientific">Ajellomyces capsulatus (strain H88)</name>
    <name type="common">Darling's disease fungus</name>
    <name type="synonym">Histoplasma capsulatum</name>
    <dbReference type="NCBI Taxonomy" id="544711"/>
    <lineage>
        <taxon>Eukaryota</taxon>
        <taxon>Fungi</taxon>
        <taxon>Dikarya</taxon>
        <taxon>Ascomycota</taxon>
        <taxon>Pezizomycotina</taxon>
        <taxon>Eurotiomycetes</taxon>
        <taxon>Eurotiomycetidae</taxon>
        <taxon>Onygenales</taxon>
        <taxon>Ajellomycetaceae</taxon>
        <taxon>Histoplasma</taxon>
    </lineage>
</organism>
<feature type="compositionally biased region" description="Polar residues" evidence="1">
    <location>
        <begin position="55"/>
        <end position="65"/>
    </location>
</feature>
<dbReference type="EMBL" id="DS990643">
    <property type="protein sequence ID" value="EGC49257.1"/>
    <property type="molecule type" value="Genomic_DNA"/>
</dbReference>
<accession>F0UTN0</accession>
<dbReference type="OrthoDB" id="4186102at2759"/>
<protein>
    <submittedName>
        <fullName evidence="2">Uncharacterized protein</fullName>
    </submittedName>
</protein>
<proteinExistence type="predicted"/>
<evidence type="ECO:0000313" key="2">
    <source>
        <dbReference type="EMBL" id="EGC49257.1"/>
    </source>
</evidence>
<sequence length="174" mass="19138">MTLSLLKHAVLYEISDRYNSSELSVQNLISEQESLTMKNATQNLSVKIKKHHTSETTPSQDNINSGLGRGVTDTAIVRATPNRTPPASTRARAKGSHCMQIDKENIEPLPPSLPRSISGALPDIISEDEPLKETHAKVGDSFAPHLEPDTSGPHILLHREAREGHLEFLLWAPI</sequence>
<gene>
    <name evidence="2" type="ORF">HCEG_08472</name>
</gene>
<dbReference type="AlphaFoldDB" id="F0UTN0"/>
<evidence type="ECO:0000313" key="3">
    <source>
        <dbReference type="Proteomes" id="UP000008142"/>
    </source>
</evidence>
<name>F0UTN0_AJEC8</name>
<evidence type="ECO:0000256" key="1">
    <source>
        <dbReference type="SAM" id="MobiDB-lite"/>
    </source>
</evidence>
<dbReference type="HOGENOM" id="CLU_131596_0_0_1"/>
<feature type="region of interest" description="Disordered" evidence="1">
    <location>
        <begin position="51"/>
        <end position="70"/>
    </location>
</feature>
<dbReference type="Proteomes" id="UP000008142">
    <property type="component" value="Unassembled WGS sequence"/>
</dbReference>